<sequence length="518" mass="55204">MSTLSLVALIVVALAAFPNRCIWKSRSGYGVLVSGQVAIAASACQPLRWNPSAASSCTVFDDMCVDHGSMLITHEHRYQIENVRRQDTPGLPAMKWNLPMRVNSYPDALGGWQPDFQVMIRPVSKVEPTPPLRHPNWSNCTLPVIIMGDFLYNYKTFVTKVLTDVDSMFRIKGLAPDYDATLVLATPSGLALEPYHAALLSPYSRRPLITLAELGRRGLEGRPAQWATEGVRVHCFSKVLACKLDQRENTPPHHAANAVISHLGAAVPPDPLGFGAAGAAAAAGGGWDESVLRVVVEARSAPWRSLKNVEEILRACEQANAQGFSAGPFRRILCKPLPASYDSALPATGSVDLSGPAATALYGVLGAVRSAHLFISISGSSGAHAFFMQHSSGEAGAGQSGSGLIEVRPCGWGSAHAGRADGAPDAMMGQLQRGDDAIRFFAYNVEDTAQCSPPDFEPALRTAAANGSSSSSASAASYIQPQPIHTLENKSPPRYSPAELLVRDQHLTLKPAPLLAMV</sequence>
<dbReference type="EMBL" id="BMAR01000002">
    <property type="protein sequence ID" value="GFR42003.1"/>
    <property type="molecule type" value="Genomic_DNA"/>
</dbReference>
<name>A0AAD3HIK7_9CHLO</name>
<accession>A0AAD3HIK7</accession>
<keyword evidence="4" id="KW-1185">Reference proteome</keyword>
<feature type="compositionally biased region" description="Low complexity" evidence="1">
    <location>
        <begin position="463"/>
        <end position="477"/>
    </location>
</feature>
<feature type="signal peptide" evidence="2">
    <location>
        <begin position="1"/>
        <end position="15"/>
    </location>
</feature>
<dbReference type="PANTHER" id="PTHR20961:SF124">
    <property type="entry name" value="GLYCOSYLTRANSFERASE"/>
    <property type="match status" value="1"/>
</dbReference>
<feature type="chain" id="PRO_5042197199" evidence="2">
    <location>
        <begin position="16"/>
        <end position="518"/>
    </location>
</feature>
<comment type="caution">
    <text evidence="3">The sequence shown here is derived from an EMBL/GenBank/DDBJ whole genome shotgun (WGS) entry which is preliminary data.</text>
</comment>
<gene>
    <name evidence="3" type="ORF">Agub_g2817</name>
</gene>
<feature type="region of interest" description="Disordered" evidence="1">
    <location>
        <begin position="454"/>
        <end position="492"/>
    </location>
</feature>
<evidence type="ECO:0000256" key="1">
    <source>
        <dbReference type="SAM" id="MobiDB-lite"/>
    </source>
</evidence>
<dbReference type="Proteomes" id="UP001054857">
    <property type="component" value="Unassembled WGS sequence"/>
</dbReference>
<organism evidence="3 4">
    <name type="scientific">Astrephomene gubernaculifera</name>
    <dbReference type="NCBI Taxonomy" id="47775"/>
    <lineage>
        <taxon>Eukaryota</taxon>
        <taxon>Viridiplantae</taxon>
        <taxon>Chlorophyta</taxon>
        <taxon>core chlorophytes</taxon>
        <taxon>Chlorophyceae</taxon>
        <taxon>CS clade</taxon>
        <taxon>Chlamydomonadales</taxon>
        <taxon>Astrephomenaceae</taxon>
        <taxon>Astrephomene</taxon>
    </lineage>
</organism>
<feature type="non-terminal residue" evidence="3">
    <location>
        <position position="518"/>
    </location>
</feature>
<evidence type="ECO:0000313" key="3">
    <source>
        <dbReference type="EMBL" id="GFR42003.1"/>
    </source>
</evidence>
<dbReference type="PANTHER" id="PTHR20961">
    <property type="entry name" value="GLYCOSYLTRANSFERASE"/>
    <property type="match status" value="1"/>
</dbReference>
<evidence type="ECO:0000256" key="2">
    <source>
        <dbReference type="SAM" id="SignalP"/>
    </source>
</evidence>
<dbReference type="InterPro" id="IPR007657">
    <property type="entry name" value="Glycosyltransferase_61"/>
</dbReference>
<reference evidence="3 4" key="1">
    <citation type="journal article" date="2021" name="Sci. Rep.">
        <title>Genome sequencing of the multicellular alga Astrephomene provides insights into convergent evolution of germ-soma differentiation.</title>
        <authorList>
            <person name="Yamashita S."/>
            <person name="Yamamoto K."/>
            <person name="Matsuzaki R."/>
            <person name="Suzuki S."/>
            <person name="Yamaguchi H."/>
            <person name="Hirooka S."/>
            <person name="Minakuchi Y."/>
            <person name="Miyagishima S."/>
            <person name="Kawachi M."/>
            <person name="Toyoda A."/>
            <person name="Nozaki H."/>
        </authorList>
    </citation>
    <scope>NUCLEOTIDE SEQUENCE [LARGE SCALE GENOMIC DNA]</scope>
    <source>
        <strain evidence="3 4">NIES-4017</strain>
    </source>
</reference>
<dbReference type="AlphaFoldDB" id="A0AAD3HIK7"/>
<protein>
    <submittedName>
        <fullName evidence="3">Uncharacterized protein</fullName>
    </submittedName>
</protein>
<dbReference type="GO" id="GO:0016757">
    <property type="term" value="F:glycosyltransferase activity"/>
    <property type="evidence" value="ECO:0007669"/>
    <property type="project" value="InterPro"/>
</dbReference>
<keyword evidence="2" id="KW-0732">Signal</keyword>
<proteinExistence type="predicted"/>
<evidence type="ECO:0000313" key="4">
    <source>
        <dbReference type="Proteomes" id="UP001054857"/>
    </source>
</evidence>